<accession>A0ABT7BRT0</accession>
<dbReference type="Proteomes" id="UP001232992">
    <property type="component" value="Unassembled WGS sequence"/>
</dbReference>
<dbReference type="RefSeq" id="WP_283756548.1">
    <property type="nucleotide sequence ID" value="NZ_JAQOSQ010000001.1"/>
</dbReference>
<protein>
    <submittedName>
        <fullName evidence="2">Uncharacterized protein</fullName>
    </submittedName>
</protein>
<dbReference type="EMBL" id="JAQOSQ010000001">
    <property type="protein sequence ID" value="MDJ1181899.1"/>
    <property type="molecule type" value="Genomic_DNA"/>
</dbReference>
<evidence type="ECO:0000256" key="1">
    <source>
        <dbReference type="SAM" id="MobiDB-lite"/>
    </source>
</evidence>
<feature type="region of interest" description="Disordered" evidence="1">
    <location>
        <begin position="59"/>
        <end position="83"/>
    </location>
</feature>
<proteinExistence type="predicted"/>
<reference evidence="2 3" key="1">
    <citation type="submission" date="2023-01" db="EMBL/GenBank/DDBJ databases">
        <title>Novel diversity within Roseofilum (Cyanobacteria; Desertifilaceae) from marine benthic mats with descriptions of four novel species.</title>
        <authorList>
            <person name="Wang Y."/>
            <person name="Berthold D.E."/>
            <person name="Hu J."/>
            <person name="Lefler F.W."/>
            <person name="Laughinghouse H.D. IV."/>
        </authorList>
    </citation>
    <scope>NUCLEOTIDE SEQUENCE [LARGE SCALE GENOMIC DNA]</scope>
    <source>
        <strain evidence="2 3">BLCC-M143</strain>
    </source>
</reference>
<keyword evidence="3" id="KW-1185">Reference proteome</keyword>
<evidence type="ECO:0000313" key="2">
    <source>
        <dbReference type="EMBL" id="MDJ1181899.1"/>
    </source>
</evidence>
<feature type="compositionally biased region" description="Polar residues" evidence="1">
    <location>
        <begin position="61"/>
        <end position="70"/>
    </location>
</feature>
<gene>
    <name evidence="2" type="ORF">PMH09_01705</name>
</gene>
<name>A0ABT7BRT0_9CYAN</name>
<organism evidence="2 3">
    <name type="scientific">Roseofilum casamattae BLCC-M143</name>
    <dbReference type="NCBI Taxonomy" id="3022442"/>
    <lineage>
        <taxon>Bacteria</taxon>
        <taxon>Bacillati</taxon>
        <taxon>Cyanobacteriota</taxon>
        <taxon>Cyanophyceae</taxon>
        <taxon>Desertifilales</taxon>
        <taxon>Desertifilaceae</taxon>
        <taxon>Roseofilum</taxon>
        <taxon>Roseofilum casamattae</taxon>
    </lineage>
</organism>
<sequence>MLISLALMVGSIQEYRVPTSDPIVAVADRCTGDFPTLAQALVRDLPSYGNRALLRDRRRFPNQSPPSIITTGEPDLNPLPLPTSESLPEGARQLFVTTLERTYTSDRVVDEEVYRWIVLAQTENGWIFVRMLSRYGSEYNPSYRRIETIDMAIATAIRTWLRDCQATDRQ</sequence>
<comment type="caution">
    <text evidence="2">The sequence shown here is derived from an EMBL/GenBank/DDBJ whole genome shotgun (WGS) entry which is preliminary data.</text>
</comment>
<evidence type="ECO:0000313" key="3">
    <source>
        <dbReference type="Proteomes" id="UP001232992"/>
    </source>
</evidence>